<dbReference type="GO" id="GO:0006596">
    <property type="term" value="P:polyamine biosynthetic process"/>
    <property type="evidence" value="ECO:0007669"/>
    <property type="project" value="UniProtKB-KW"/>
</dbReference>
<dbReference type="EMBL" id="BOON01000050">
    <property type="protein sequence ID" value="GII25372.1"/>
    <property type="molecule type" value="Genomic_DNA"/>
</dbReference>
<evidence type="ECO:0000256" key="1">
    <source>
        <dbReference type="ARBA" id="ARBA00023115"/>
    </source>
</evidence>
<name>A0A8J3X2D1_9ACTN</name>
<reference evidence="2" key="1">
    <citation type="submission" date="2021-01" db="EMBL/GenBank/DDBJ databases">
        <title>Whole genome shotgun sequence of Planosporangium mesophilum NBRC 109066.</title>
        <authorList>
            <person name="Komaki H."/>
            <person name="Tamura T."/>
        </authorList>
    </citation>
    <scope>NUCLEOTIDE SEQUENCE</scope>
    <source>
        <strain evidence="2">NBRC 109066</strain>
    </source>
</reference>
<evidence type="ECO:0008006" key="4">
    <source>
        <dbReference type="Google" id="ProtNLM"/>
    </source>
</evidence>
<gene>
    <name evidence="2" type="ORF">Pme01_49690</name>
</gene>
<dbReference type="InterPro" id="IPR029063">
    <property type="entry name" value="SAM-dependent_MTases_sf"/>
</dbReference>
<dbReference type="Proteomes" id="UP000599074">
    <property type="component" value="Unassembled WGS sequence"/>
</dbReference>
<dbReference type="Pfam" id="PF01564">
    <property type="entry name" value="Spermine_synth"/>
    <property type="match status" value="1"/>
</dbReference>
<keyword evidence="3" id="KW-1185">Reference proteome</keyword>
<dbReference type="Gene3D" id="3.40.50.150">
    <property type="entry name" value="Vaccinia Virus protein VP39"/>
    <property type="match status" value="1"/>
</dbReference>
<proteinExistence type="predicted"/>
<sequence length="288" mass="30860">MAVVKASRRGPAAIIEPVDLGTAALVPDRDRPDGWTLLVDGVAQSHVDLNDPTYLEFEYMRKLAAVADAAGPSGSPLRVLHLGGGALTMPRYVEATRPRSRQRVVERDAALVTLVRRVLPLPRGADLRVRVADARAAVESTRDAAYDLVIADVYRGAQMPRTVSSVEFVTQVARVLGPDGMYAVNVADMPPLAFSRIQAATLRATFADVCVIAEAGTLRGRRYGNVVLAATNRPGGLPIERLAAAARRDPFPSRLLHDESLDRFIAGAHPMTDVAAQDSPKPPPGLLP</sequence>
<dbReference type="AlphaFoldDB" id="A0A8J3X2D1"/>
<comment type="caution">
    <text evidence="2">The sequence shown here is derived from an EMBL/GenBank/DDBJ whole genome shotgun (WGS) entry which is preliminary data.</text>
</comment>
<dbReference type="PANTHER" id="PTHR43317">
    <property type="entry name" value="THERMOSPERMINE SYNTHASE ACAULIS5"/>
    <property type="match status" value="1"/>
</dbReference>
<accession>A0A8J3X2D1</accession>
<organism evidence="2 3">
    <name type="scientific">Planosporangium mesophilum</name>
    <dbReference type="NCBI Taxonomy" id="689768"/>
    <lineage>
        <taxon>Bacteria</taxon>
        <taxon>Bacillati</taxon>
        <taxon>Actinomycetota</taxon>
        <taxon>Actinomycetes</taxon>
        <taxon>Micromonosporales</taxon>
        <taxon>Micromonosporaceae</taxon>
        <taxon>Planosporangium</taxon>
    </lineage>
</organism>
<dbReference type="SUPFAM" id="SSF53335">
    <property type="entry name" value="S-adenosyl-L-methionine-dependent methyltransferases"/>
    <property type="match status" value="1"/>
</dbReference>
<protein>
    <recommendedName>
        <fullName evidence="4">Spermine synthase</fullName>
    </recommendedName>
</protein>
<evidence type="ECO:0000313" key="3">
    <source>
        <dbReference type="Proteomes" id="UP000599074"/>
    </source>
</evidence>
<dbReference type="NCBIfam" id="NF037959">
    <property type="entry name" value="MFS_SpdSyn"/>
    <property type="match status" value="1"/>
</dbReference>
<keyword evidence="1" id="KW-0620">Polyamine biosynthesis</keyword>
<dbReference type="PANTHER" id="PTHR43317:SF1">
    <property type="entry name" value="THERMOSPERMINE SYNTHASE ACAULIS5"/>
    <property type="match status" value="1"/>
</dbReference>
<evidence type="ECO:0000313" key="2">
    <source>
        <dbReference type="EMBL" id="GII25372.1"/>
    </source>
</evidence>